<keyword evidence="4 9" id="KW-1133">Transmembrane helix</keyword>
<keyword evidence="2" id="KW-1003">Cell membrane</keyword>
<dbReference type="PRINTS" id="PR00237">
    <property type="entry name" value="GPCRRHODOPSN"/>
</dbReference>
<feature type="transmembrane region" description="Helical" evidence="9">
    <location>
        <begin position="26"/>
        <end position="52"/>
    </location>
</feature>
<dbReference type="PANTHER" id="PTHR24248">
    <property type="entry name" value="ADRENERGIC RECEPTOR-RELATED G-PROTEIN COUPLED RECEPTOR"/>
    <property type="match status" value="1"/>
</dbReference>
<evidence type="ECO:0000256" key="9">
    <source>
        <dbReference type="SAM" id="Phobius"/>
    </source>
</evidence>
<evidence type="ECO:0000313" key="11">
    <source>
        <dbReference type="EMBL" id="CAG5102013.1"/>
    </source>
</evidence>
<feature type="domain" description="G-protein coupled receptors family 1 profile" evidence="10">
    <location>
        <begin position="1"/>
        <end position="188"/>
    </location>
</feature>
<reference evidence="11 12" key="1">
    <citation type="submission" date="2021-04" db="EMBL/GenBank/DDBJ databases">
        <authorList>
            <person name="Bliznina A."/>
        </authorList>
    </citation>
    <scope>NUCLEOTIDE SEQUENCE [LARGE SCALE GENOMIC DNA]</scope>
</reference>
<evidence type="ECO:0000256" key="8">
    <source>
        <dbReference type="ARBA" id="ARBA00023224"/>
    </source>
</evidence>
<keyword evidence="5" id="KW-0297">G-protein coupled receptor</keyword>
<dbReference type="Proteomes" id="UP001158576">
    <property type="component" value="Chromosome 1"/>
</dbReference>
<gene>
    <name evidence="11" type="ORF">OKIOD_LOCUS8867</name>
</gene>
<evidence type="ECO:0000256" key="3">
    <source>
        <dbReference type="ARBA" id="ARBA00022692"/>
    </source>
</evidence>
<sequence>MVISLDRWFMCVKPIPPSWYNDSFSVLIISFMWLISIVLALVTLSPISLISVDIKEAENNGTTMCIASFNPIMTISSTAVSFILPGIIIILANVGIAKTGLRLRENTIKRQPKVEGKDVRKSVRRRAEYAKSREIKLTMTCVKLSLAFVVCWVPFVVLSQIESALFDKCFGFSIWLGWLNSAVNPVIYYTNREHAMRLKRKLMRWRKEIQMSLTCSRLFTPPGDKSDSVIENTSQMPTSVETYKNPTAELKF</sequence>
<keyword evidence="6 9" id="KW-0472">Membrane</keyword>
<evidence type="ECO:0000313" key="12">
    <source>
        <dbReference type="Proteomes" id="UP001158576"/>
    </source>
</evidence>
<dbReference type="CDD" id="cd00637">
    <property type="entry name" value="7tm_classA_rhodopsin-like"/>
    <property type="match status" value="1"/>
</dbReference>
<dbReference type="Gene3D" id="1.20.1070.10">
    <property type="entry name" value="Rhodopsin 7-helix transmembrane proteins"/>
    <property type="match status" value="1"/>
</dbReference>
<dbReference type="EMBL" id="OU015566">
    <property type="protein sequence ID" value="CAG5102013.1"/>
    <property type="molecule type" value="Genomic_DNA"/>
</dbReference>
<comment type="subcellular location">
    <subcellularLocation>
        <location evidence="1">Cell membrane</location>
        <topology evidence="1">Multi-pass membrane protein</topology>
    </subcellularLocation>
</comment>
<keyword evidence="3 9" id="KW-0812">Transmembrane</keyword>
<accession>A0ABN7SIT8</accession>
<dbReference type="PANTHER" id="PTHR24248:SF66">
    <property type="entry name" value="OCTOPAMINE RECEPTOR BETA-3R"/>
    <property type="match status" value="1"/>
</dbReference>
<feature type="transmembrane region" description="Helical" evidence="9">
    <location>
        <begin position="72"/>
        <end position="96"/>
    </location>
</feature>
<dbReference type="PROSITE" id="PS50262">
    <property type="entry name" value="G_PROTEIN_RECEP_F1_2"/>
    <property type="match status" value="1"/>
</dbReference>
<organism evidence="11 12">
    <name type="scientific">Oikopleura dioica</name>
    <name type="common">Tunicate</name>
    <dbReference type="NCBI Taxonomy" id="34765"/>
    <lineage>
        <taxon>Eukaryota</taxon>
        <taxon>Metazoa</taxon>
        <taxon>Chordata</taxon>
        <taxon>Tunicata</taxon>
        <taxon>Appendicularia</taxon>
        <taxon>Copelata</taxon>
        <taxon>Oikopleuridae</taxon>
        <taxon>Oikopleura</taxon>
    </lineage>
</organism>
<keyword evidence="7" id="KW-0675">Receptor</keyword>
<evidence type="ECO:0000256" key="4">
    <source>
        <dbReference type="ARBA" id="ARBA00022989"/>
    </source>
</evidence>
<dbReference type="InterPro" id="IPR000276">
    <property type="entry name" value="GPCR_Rhodpsn"/>
</dbReference>
<protein>
    <submittedName>
        <fullName evidence="11">Oidioi.mRNA.OKI2018_I69.chr1.g102.t1.cds</fullName>
    </submittedName>
</protein>
<evidence type="ECO:0000256" key="1">
    <source>
        <dbReference type="ARBA" id="ARBA00004651"/>
    </source>
</evidence>
<name>A0ABN7SIT8_OIKDI</name>
<evidence type="ECO:0000256" key="7">
    <source>
        <dbReference type="ARBA" id="ARBA00023170"/>
    </source>
</evidence>
<keyword evidence="8" id="KW-0807">Transducer</keyword>
<dbReference type="InterPro" id="IPR017452">
    <property type="entry name" value="GPCR_Rhodpsn_7TM"/>
</dbReference>
<dbReference type="Pfam" id="PF00001">
    <property type="entry name" value="7tm_1"/>
    <property type="match status" value="1"/>
</dbReference>
<evidence type="ECO:0000256" key="6">
    <source>
        <dbReference type="ARBA" id="ARBA00023136"/>
    </source>
</evidence>
<proteinExistence type="predicted"/>
<evidence type="ECO:0000256" key="2">
    <source>
        <dbReference type="ARBA" id="ARBA00022475"/>
    </source>
</evidence>
<feature type="transmembrane region" description="Helical" evidence="9">
    <location>
        <begin position="135"/>
        <end position="158"/>
    </location>
</feature>
<evidence type="ECO:0000259" key="10">
    <source>
        <dbReference type="PROSITE" id="PS50262"/>
    </source>
</evidence>
<keyword evidence="12" id="KW-1185">Reference proteome</keyword>
<feature type="transmembrane region" description="Helical" evidence="9">
    <location>
        <begin position="170"/>
        <end position="191"/>
    </location>
</feature>
<evidence type="ECO:0000256" key="5">
    <source>
        <dbReference type="ARBA" id="ARBA00023040"/>
    </source>
</evidence>
<dbReference type="SUPFAM" id="SSF81321">
    <property type="entry name" value="Family A G protein-coupled receptor-like"/>
    <property type="match status" value="1"/>
</dbReference>